<feature type="domain" description="Thioredoxin" evidence="12">
    <location>
        <begin position="89"/>
        <end position="245"/>
    </location>
</feature>
<dbReference type="SUPFAM" id="SSF52833">
    <property type="entry name" value="Thioredoxin-like"/>
    <property type="match status" value="1"/>
</dbReference>
<dbReference type="GO" id="GO:0005737">
    <property type="term" value="C:cytoplasm"/>
    <property type="evidence" value="ECO:0007669"/>
    <property type="project" value="TreeGrafter"/>
</dbReference>
<evidence type="ECO:0000256" key="11">
    <source>
        <dbReference type="ARBA" id="ARBA00049091"/>
    </source>
</evidence>
<dbReference type="Gene3D" id="3.40.30.10">
    <property type="entry name" value="Glutaredoxin"/>
    <property type="match status" value="1"/>
</dbReference>
<evidence type="ECO:0000313" key="13">
    <source>
        <dbReference type="EMBL" id="OWK44515.1"/>
    </source>
</evidence>
<dbReference type="GO" id="GO:0034599">
    <property type="term" value="P:cellular response to oxidative stress"/>
    <property type="evidence" value="ECO:0007669"/>
    <property type="project" value="TreeGrafter"/>
</dbReference>
<evidence type="ECO:0000256" key="4">
    <source>
        <dbReference type="ARBA" id="ARBA00022862"/>
    </source>
</evidence>
<dbReference type="AlphaFoldDB" id="A0A225E779"/>
<keyword evidence="3" id="KW-0575">Peroxidase</keyword>
<evidence type="ECO:0000256" key="6">
    <source>
        <dbReference type="ARBA" id="ARBA00023157"/>
    </source>
</evidence>
<evidence type="ECO:0000259" key="12">
    <source>
        <dbReference type="PROSITE" id="PS51352"/>
    </source>
</evidence>
<evidence type="ECO:0000256" key="1">
    <source>
        <dbReference type="ARBA" id="ARBA00003330"/>
    </source>
</evidence>
<reference evidence="14" key="1">
    <citation type="submission" date="2017-06" db="EMBL/GenBank/DDBJ databases">
        <title>Genome analysis of Fimbriiglobus ruber SP5, the first member of the order Planctomycetales with confirmed chitinolytic capability.</title>
        <authorList>
            <person name="Ravin N.V."/>
            <person name="Rakitin A.L."/>
            <person name="Ivanova A.A."/>
            <person name="Beletsky A.V."/>
            <person name="Kulichevskaya I.S."/>
            <person name="Mardanov A.V."/>
            <person name="Dedysh S.N."/>
        </authorList>
    </citation>
    <scope>NUCLEOTIDE SEQUENCE [LARGE SCALE GENOMIC DNA]</scope>
    <source>
        <strain evidence="14">SP5</strain>
    </source>
</reference>
<organism evidence="13 14">
    <name type="scientific">Fimbriiglobus ruber</name>
    <dbReference type="NCBI Taxonomy" id="1908690"/>
    <lineage>
        <taxon>Bacteria</taxon>
        <taxon>Pseudomonadati</taxon>
        <taxon>Planctomycetota</taxon>
        <taxon>Planctomycetia</taxon>
        <taxon>Gemmatales</taxon>
        <taxon>Gemmataceae</taxon>
        <taxon>Fimbriiglobus</taxon>
    </lineage>
</organism>
<dbReference type="EMBL" id="NIDE01000003">
    <property type="protein sequence ID" value="OWK44515.1"/>
    <property type="molecule type" value="Genomic_DNA"/>
</dbReference>
<evidence type="ECO:0000256" key="10">
    <source>
        <dbReference type="ARBA" id="ARBA00042639"/>
    </source>
</evidence>
<sequence length="247" mass="27521">MQPQLPKSTRPSRGGRLKWVPACVVVSLVLPATGFGLAEWVQDRPSARAGEETAPVPVFPRPDVSDRPPVRSLQEILSRPDLIPTHDHPLLGRAAPDFDLIDSEGTAWNLKGLRADGPVVVVFYHSYCDLCVRQLFDEARDLPLFREVGARVVAISADPPEMTRRRVQESDPFGFPILSDPENKVARAYQVFRRAQDGNPGDRLLHGTFIVDRDGTIRWVNVGDAPFRRDPALLSQLARIQRLRSGP</sequence>
<evidence type="ECO:0000256" key="8">
    <source>
        <dbReference type="ARBA" id="ARBA00032824"/>
    </source>
</evidence>
<comment type="caution">
    <text evidence="13">The sequence shown here is derived from an EMBL/GenBank/DDBJ whole genome shotgun (WGS) entry which is preliminary data.</text>
</comment>
<dbReference type="GO" id="GO:0008379">
    <property type="term" value="F:thioredoxin peroxidase activity"/>
    <property type="evidence" value="ECO:0007669"/>
    <property type="project" value="TreeGrafter"/>
</dbReference>
<gene>
    <name evidence="13" type="ORF">FRUB_02447</name>
</gene>
<dbReference type="InterPro" id="IPR013766">
    <property type="entry name" value="Thioredoxin_domain"/>
</dbReference>
<name>A0A225E779_9BACT</name>
<dbReference type="InterPro" id="IPR000866">
    <property type="entry name" value="AhpC/TSA"/>
</dbReference>
<keyword evidence="14" id="KW-1185">Reference proteome</keyword>
<evidence type="ECO:0000313" key="14">
    <source>
        <dbReference type="Proteomes" id="UP000214646"/>
    </source>
</evidence>
<comment type="similarity">
    <text evidence="9">Belongs to the peroxiredoxin family. BCP/PrxQ subfamily.</text>
</comment>
<comment type="function">
    <text evidence="1">Thiol-specific peroxidase that catalyzes the reduction of hydrogen peroxide and organic hydroperoxides to water and alcohols, respectively. Plays a role in cell protection against oxidative stress by detoxifying peroxides and as sensor of hydrogen peroxide-mediated signaling events.</text>
</comment>
<dbReference type="GO" id="GO:0045454">
    <property type="term" value="P:cell redox homeostasis"/>
    <property type="evidence" value="ECO:0007669"/>
    <property type="project" value="TreeGrafter"/>
</dbReference>
<dbReference type="Proteomes" id="UP000214646">
    <property type="component" value="Unassembled WGS sequence"/>
</dbReference>
<comment type="catalytic activity">
    <reaction evidence="11">
        <text>a hydroperoxide + [thioredoxin]-dithiol = an alcohol + [thioredoxin]-disulfide + H2O</text>
        <dbReference type="Rhea" id="RHEA:62620"/>
        <dbReference type="Rhea" id="RHEA-COMP:10698"/>
        <dbReference type="Rhea" id="RHEA-COMP:10700"/>
        <dbReference type="ChEBI" id="CHEBI:15377"/>
        <dbReference type="ChEBI" id="CHEBI:29950"/>
        <dbReference type="ChEBI" id="CHEBI:30879"/>
        <dbReference type="ChEBI" id="CHEBI:35924"/>
        <dbReference type="ChEBI" id="CHEBI:50058"/>
        <dbReference type="EC" id="1.11.1.24"/>
    </reaction>
</comment>
<protein>
    <recommendedName>
        <fullName evidence="2">thioredoxin-dependent peroxiredoxin</fullName>
        <ecNumber evidence="2">1.11.1.24</ecNumber>
    </recommendedName>
    <alternativeName>
        <fullName evidence="8">Thioredoxin peroxidase</fullName>
    </alternativeName>
    <alternativeName>
        <fullName evidence="10">Thioredoxin-dependent peroxiredoxin Bcp</fullName>
    </alternativeName>
</protein>
<dbReference type="EC" id="1.11.1.24" evidence="2"/>
<evidence type="ECO:0000256" key="2">
    <source>
        <dbReference type="ARBA" id="ARBA00013017"/>
    </source>
</evidence>
<evidence type="ECO:0000256" key="5">
    <source>
        <dbReference type="ARBA" id="ARBA00023002"/>
    </source>
</evidence>
<evidence type="ECO:0000256" key="3">
    <source>
        <dbReference type="ARBA" id="ARBA00022559"/>
    </source>
</evidence>
<keyword evidence="4" id="KW-0049">Antioxidant</keyword>
<evidence type="ECO:0000256" key="9">
    <source>
        <dbReference type="ARBA" id="ARBA00038489"/>
    </source>
</evidence>
<keyword evidence="6" id="KW-1015">Disulfide bond</keyword>
<dbReference type="PROSITE" id="PS51352">
    <property type="entry name" value="THIOREDOXIN_2"/>
    <property type="match status" value="1"/>
</dbReference>
<dbReference type="PANTHER" id="PTHR42801:SF7">
    <property type="entry name" value="SLL1159 PROTEIN"/>
    <property type="match status" value="1"/>
</dbReference>
<evidence type="ECO:0000256" key="7">
    <source>
        <dbReference type="ARBA" id="ARBA00023284"/>
    </source>
</evidence>
<dbReference type="PANTHER" id="PTHR42801">
    <property type="entry name" value="THIOREDOXIN-DEPENDENT PEROXIDE REDUCTASE"/>
    <property type="match status" value="1"/>
</dbReference>
<dbReference type="InterPro" id="IPR036249">
    <property type="entry name" value="Thioredoxin-like_sf"/>
</dbReference>
<dbReference type="Pfam" id="PF00578">
    <property type="entry name" value="AhpC-TSA"/>
    <property type="match status" value="1"/>
</dbReference>
<keyword evidence="5" id="KW-0560">Oxidoreductase</keyword>
<accession>A0A225E779</accession>
<proteinExistence type="inferred from homology"/>
<dbReference type="InterPro" id="IPR050924">
    <property type="entry name" value="Peroxiredoxin_BCP/PrxQ"/>
</dbReference>
<keyword evidence="7" id="KW-0676">Redox-active center</keyword>